<dbReference type="PRINTS" id="PR00164">
    <property type="entry name" value="ABC2TRNSPORT"/>
</dbReference>
<comment type="caution">
    <text evidence="9">Lacks conserved residue(s) required for the propagation of feature annotation.</text>
</comment>
<keyword evidence="7 9" id="KW-1133">Transmembrane helix</keyword>
<name>A0ABW5E6C5_9BACT</name>
<evidence type="ECO:0000256" key="9">
    <source>
        <dbReference type="RuleBase" id="RU361157"/>
    </source>
</evidence>
<dbReference type="InterPro" id="IPR000412">
    <property type="entry name" value="ABC_2_transport"/>
</dbReference>
<evidence type="ECO:0000256" key="2">
    <source>
        <dbReference type="ARBA" id="ARBA00007783"/>
    </source>
</evidence>
<dbReference type="PROSITE" id="PS51012">
    <property type="entry name" value="ABC_TM2"/>
    <property type="match status" value="1"/>
</dbReference>
<dbReference type="PANTHER" id="PTHR30413:SF8">
    <property type="entry name" value="TRANSPORT PERMEASE PROTEIN"/>
    <property type="match status" value="1"/>
</dbReference>
<proteinExistence type="inferred from homology"/>
<feature type="transmembrane region" description="Helical" evidence="9">
    <location>
        <begin position="68"/>
        <end position="94"/>
    </location>
</feature>
<evidence type="ECO:0000256" key="7">
    <source>
        <dbReference type="ARBA" id="ARBA00022989"/>
    </source>
</evidence>
<evidence type="ECO:0000256" key="6">
    <source>
        <dbReference type="ARBA" id="ARBA00022692"/>
    </source>
</evidence>
<feature type="domain" description="ABC transmembrane type-2" evidence="10">
    <location>
        <begin position="35"/>
        <end position="256"/>
    </location>
</feature>
<sequence length="263" mass="29382">MPIRIREHSPWKTQVYVTKALLQREAITRFGKYKLGFVWMLIDPLVSVIILGLILGPVLGRSSGEVPYAFFLLCGFMLLKLLTGPMSSGIGAISSNKGLLVFKKVQPLDPFISKFLFDLLSSSFAFTVFCLVGSWFGIPISTDNLFTLFFCIVCTWAIGSGLGIALGIACTKFAELEKIIAYIQRPLLFISCVLYPSSNIPATHIKYLLLNPLVHTIEYSRMCLFPNYKAPGVNLAYPALFALISLSLGFMTYRNNRHYLAQR</sequence>
<dbReference type="PANTHER" id="PTHR30413">
    <property type="entry name" value="INNER MEMBRANE TRANSPORT PERMEASE"/>
    <property type="match status" value="1"/>
</dbReference>
<dbReference type="PIRSF" id="PIRSF006648">
    <property type="entry name" value="DrrB"/>
    <property type="match status" value="1"/>
</dbReference>
<evidence type="ECO:0000256" key="5">
    <source>
        <dbReference type="ARBA" id="ARBA00022519"/>
    </source>
</evidence>
<dbReference type="EMBL" id="JBHUJC010000041">
    <property type="protein sequence ID" value="MFD2277215.1"/>
    <property type="molecule type" value="Genomic_DNA"/>
</dbReference>
<protein>
    <recommendedName>
        <fullName evidence="9">Transport permease protein</fullName>
    </recommendedName>
</protein>
<evidence type="ECO:0000313" key="11">
    <source>
        <dbReference type="EMBL" id="MFD2277215.1"/>
    </source>
</evidence>
<keyword evidence="4 9" id="KW-1003">Cell membrane</keyword>
<keyword evidence="12" id="KW-1185">Reference proteome</keyword>
<accession>A0ABW5E6C5</accession>
<dbReference type="Pfam" id="PF01061">
    <property type="entry name" value="ABC2_membrane"/>
    <property type="match status" value="1"/>
</dbReference>
<feature type="transmembrane region" description="Helical" evidence="9">
    <location>
        <begin position="37"/>
        <end position="56"/>
    </location>
</feature>
<evidence type="ECO:0000256" key="3">
    <source>
        <dbReference type="ARBA" id="ARBA00022448"/>
    </source>
</evidence>
<keyword evidence="6 9" id="KW-0812">Transmembrane</keyword>
<feature type="transmembrane region" description="Helical" evidence="9">
    <location>
        <begin position="235"/>
        <end position="253"/>
    </location>
</feature>
<comment type="similarity">
    <text evidence="2 9">Belongs to the ABC-2 integral membrane protein family.</text>
</comment>
<dbReference type="Proteomes" id="UP001597297">
    <property type="component" value="Unassembled WGS sequence"/>
</dbReference>
<keyword evidence="3 9" id="KW-0813">Transport</keyword>
<comment type="caution">
    <text evidence="11">The sequence shown here is derived from an EMBL/GenBank/DDBJ whole genome shotgun (WGS) entry which is preliminary data.</text>
</comment>
<gene>
    <name evidence="11" type="ORF">ACFSQZ_12105</name>
</gene>
<feature type="transmembrane region" description="Helical" evidence="9">
    <location>
        <begin position="144"/>
        <end position="167"/>
    </location>
</feature>
<dbReference type="InterPro" id="IPR013525">
    <property type="entry name" value="ABC2_TM"/>
</dbReference>
<feature type="transmembrane region" description="Helical" evidence="9">
    <location>
        <begin position="115"/>
        <end position="138"/>
    </location>
</feature>
<dbReference type="RefSeq" id="WP_377094000.1">
    <property type="nucleotide sequence ID" value="NZ_JBHSJM010000001.1"/>
</dbReference>
<evidence type="ECO:0000256" key="1">
    <source>
        <dbReference type="ARBA" id="ARBA00004429"/>
    </source>
</evidence>
<evidence type="ECO:0000259" key="10">
    <source>
        <dbReference type="PROSITE" id="PS51012"/>
    </source>
</evidence>
<reference evidence="12" key="1">
    <citation type="journal article" date="2019" name="Int. J. Syst. Evol. Microbiol.">
        <title>The Global Catalogue of Microorganisms (GCM) 10K type strain sequencing project: providing services to taxonomists for standard genome sequencing and annotation.</title>
        <authorList>
            <consortium name="The Broad Institute Genomics Platform"/>
            <consortium name="The Broad Institute Genome Sequencing Center for Infectious Disease"/>
            <person name="Wu L."/>
            <person name="Ma J."/>
        </authorList>
    </citation>
    <scope>NUCLEOTIDE SEQUENCE [LARGE SCALE GENOMIC DNA]</scope>
    <source>
        <strain evidence="12">JCM 16545</strain>
    </source>
</reference>
<evidence type="ECO:0000256" key="4">
    <source>
        <dbReference type="ARBA" id="ARBA00022475"/>
    </source>
</evidence>
<evidence type="ECO:0000313" key="12">
    <source>
        <dbReference type="Proteomes" id="UP001597297"/>
    </source>
</evidence>
<organism evidence="11 12">
    <name type="scientific">Rubritalea spongiae</name>
    <dbReference type="NCBI Taxonomy" id="430797"/>
    <lineage>
        <taxon>Bacteria</taxon>
        <taxon>Pseudomonadati</taxon>
        <taxon>Verrucomicrobiota</taxon>
        <taxon>Verrucomicrobiia</taxon>
        <taxon>Verrucomicrobiales</taxon>
        <taxon>Rubritaleaceae</taxon>
        <taxon>Rubritalea</taxon>
    </lineage>
</organism>
<evidence type="ECO:0000256" key="8">
    <source>
        <dbReference type="ARBA" id="ARBA00023136"/>
    </source>
</evidence>
<comment type="subcellular location">
    <subcellularLocation>
        <location evidence="1">Cell inner membrane</location>
        <topology evidence="1">Multi-pass membrane protein</topology>
    </subcellularLocation>
    <subcellularLocation>
        <location evidence="9">Cell membrane</location>
        <topology evidence="9">Multi-pass membrane protein</topology>
    </subcellularLocation>
</comment>
<keyword evidence="5" id="KW-0997">Cell inner membrane</keyword>
<keyword evidence="8 9" id="KW-0472">Membrane</keyword>
<dbReference type="InterPro" id="IPR047817">
    <property type="entry name" value="ABC2_TM_bact-type"/>
</dbReference>